<dbReference type="SUPFAM" id="SSF51735">
    <property type="entry name" value="NAD(P)-binding Rossmann-fold domains"/>
    <property type="match status" value="1"/>
</dbReference>
<evidence type="ECO:0000313" key="1">
    <source>
        <dbReference type="EMBL" id="RDW87953.1"/>
    </source>
</evidence>
<name>A0A3D8SNP5_9HELO</name>
<proteinExistence type="predicted"/>
<dbReference type="AlphaFoldDB" id="A0A3D8SNP5"/>
<evidence type="ECO:0000313" key="2">
    <source>
        <dbReference type="Proteomes" id="UP000256328"/>
    </source>
</evidence>
<dbReference type="Proteomes" id="UP000256328">
    <property type="component" value="Unassembled WGS sequence"/>
</dbReference>
<keyword evidence="2" id="KW-1185">Reference proteome</keyword>
<dbReference type="OrthoDB" id="9975943at2759"/>
<comment type="caution">
    <text evidence="1">The sequence shown here is derived from an EMBL/GenBank/DDBJ whole genome shotgun (WGS) entry which is preliminary data.</text>
</comment>
<sequence length="248" mass="26402">MHLILTGGTGIVGSSVLYHMLNTPAVSKISILSRRPVPMAEGNNKVNVIIQTDYNTYPSEVLAQLKGAEGCVWAQGVSALHVTKEEYVKITHDYPLAAARAFTSLPDPPKPFRFVYVSGEGATTSPGIFTQYFGLIKGRTEAALLALSKESSYANLRVFSVRPGGVDPTSHPEIHSYIPQRQGALKLADKVLLPILKVVGPGILTPTKDLGRVLTDLAMGNGEALDGKGVEGEGRTVSNAGLRRLAGL</sequence>
<gene>
    <name evidence="1" type="ORF">BP5796_03647</name>
</gene>
<reference evidence="1 2" key="1">
    <citation type="journal article" date="2018" name="IMA Fungus">
        <title>IMA Genome-F 9: Draft genome sequence of Annulohypoxylon stygium, Aspergillus mulundensis, Berkeleyomyces basicola (syn. Thielaviopsis basicola), Ceratocystis smalleyi, two Cercospora beticola strains, Coleophoma cylindrospora, Fusarium fracticaudum, Phialophora cf. hyalina, and Morchella septimelata.</title>
        <authorList>
            <person name="Wingfield B.D."/>
            <person name="Bills G.F."/>
            <person name="Dong Y."/>
            <person name="Huang W."/>
            <person name="Nel W.J."/>
            <person name="Swalarsk-Parry B.S."/>
            <person name="Vaghefi N."/>
            <person name="Wilken P.M."/>
            <person name="An Z."/>
            <person name="de Beer Z.W."/>
            <person name="De Vos L."/>
            <person name="Chen L."/>
            <person name="Duong T.A."/>
            <person name="Gao Y."/>
            <person name="Hammerbacher A."/>
            <person name="Kikkert J.R."/>
            <person name="Li Y."/>
            <person name="Li H."/>
            <person name="Li K."/>
            <person name="Li Q."/>
            <person name="Liu X."/>
            <person name="Ma X."/>
            <person name="Naidoo K."/>
            <person name="Pethybridge S.J."/>
            <person name="Sun J."/>
            <person name="Steenkamp E.T."/>
            <person name="van der Nest M.A."/>
            <person name="van Wyk S."/>
            <person name="Wingfield M.J."/>
            <person name="Xiong C."/>
            <person name="Yue Q."/>
            <person name="Zhang X."/>
        </authorList>
    </citation>
    <scope>NUCLEOTIDE SEQUENCE [LARGE SCALE GENOMIC DNA]</scope>
    <source>
        <strain evidence="1 2">BP5796</strain>
    </source>
</reference>
<protein>
    <recommendedName>
        <fullName evidence="3">Nucleoside-diphosphate-sugar epimerase</fullName>
    </recommendedName>
</protein>
<dbReference type="InterPro" id="IPR036291">
    <property type="entry name" value="NAD(P)-bd_dom_sf"/>
</dbReference>
<dbReference type="EMBL" id="PDLN01000004">
    <property type="protein sequence ID" value="RDW87953.1"/>
    <property type="molecule type" value="Genomic_DNA"/>
</dbReference>
<dbReference type="PANTHER" id="PTHR14097:SF8">
    <property type="entry name" value="NAD(P)-BINDING DOMAIN-CONTAINING PROTEIN"/>
    <property type="match status" value="1"/>
</dbReference>
<accession>A0A3D8SNP5</accession>
<dbReference type="PANTHER" id="PTHR14097">
    <property type="entry name" value="OXIDOREDUCTASE HTATIP2"/>
    <property type="match status" value="1"/>
</dbReference>
<dbReference type="Gene3D" id="3.40.50.720">
    <property type="entry name" value="NAD(P)-binding Rossmann-like Domain"/>
    <property type="match status" value="1"/>
</dbReference>
<organism evidence="1 2">
    <name type="scientific">Coleophoma crateriformis</name>
    <dbReference type="NCBI Taxonomy" id="565419"/>
    <lineage>
        <taxon>Eukaryota</taxon>
        <taxon>Fungi</taxon>
        <taxon>Dikarya</taxon>
        <taxon>Ascomycota</taxon>
        <taxon>Pezizomycotina</taxon>
        <taxon>Leotiomycetes</taxon>
        <taxon>Helotiales</taxon>
        <taxon>Dermateaceae</taxon>
        <taxon>Coleophoma</taxon>
    </lineage>
</organism>
<evidence type="ECO:0008006" key="3">
    <source>
        <dbReference type="Google" id="ProtNLM"/>
    </source>
</evidence>